<proteinExistence type="inferred from homology"/>
<comment type="similarity">
    <text evidence="3">Belongs to the FAD-dependent oxidoreductase 2 family. NadB subfamily.</text>
</comment>
<dbReference type="Gene3D" id="3.90.700.10">
    <property type="entry name" value="Succinate dehydrogenase/fumarate reductase flavoprotein, catalytic domain"/>
    <property type="match status" value="1"/>
</dbReference>
<feature type="domain" description="Fumarate reductase/succinate dehydrogenase flavoprotein-like C-terminal" evidence="11">
    <location>
        <begin position="452"/>
        <end position="488"/>
    </location>
</feature>
<dbReference type="NCBIfam" id="NF005701">
    <property type="entry name" value="PRK07512.1"/>
    <property type="match status" value="1"/>
</dbReference>
<evidence type="ECO:0000313" key="12">
    <source>
        <dbReference type="EMBL" id="VUD70249.1"/>
    </source>
</evidence>
<dbReference type="InterPro" id="IPR027477">
    <property type="entry name" value="Succ_DH/fumarate_Rdtase_cat_sf"/>
</dbReference>
<dbReference type="InterPro" id="IPR003953">
    <property type="entry name" value="FAD-dep_OxRdtase_2_FAD-bd"/>
</dbReference>
<evidence type="ECO:0000256" key="5">
    <source>
        <dbReference type="ARBA" id="ARBA00022630"/>
    </source>
</evidence>
<evidence type="ECO:0000256" key="1">
    <source>
        <dbReference type="ARBA" id="ARBA00001974"/>
    </source>
</evidence>
<comment type="catalytic activity">
    <reaction evidence="9">
        <text>L-aspartate + O2 = iminosuccinate + H2O2</text>
        <dbReference type="Rhea" id="RHEA:25876"/>
        <dbReference type="ChEBI" id="CHEBI:15379"/>
        <dbReference type="ChEBI" id="CHEBI:16240"/>
        <dbReference type="ChEBI" id="CHEBI:29991"/>
        <dbReference type="ChEBI" id="CHEBI:77875"/>
        <dbReference type="EC" id="1.4.3.16"/>
    </reaction>
    <physiologicalReaction direction="left-to-right" evidence="9">
        <dbReference type="Rhea" id="RHEA:25877"/>
    </physiologicalReaction>
</comment>
<dbReference type="Gene3D" id="1.20.58.100">
    <property type="entry name" value="Fumarate reductase/succinate dehydrogenase flavoprotein-like, C-terminal domain"/>
    <property type="match status" value="1"/>
</dbReference>
<keyword evidence="13" id="KW-1185">Reference proteome</keyword>
<accession>A0A509E9R9</accession>
<dbReference type="Proteomes" id="UP000410984">
    <property type="component" value="Unassembled WGS sequence"/>
</dbReference>
<dbReference type="PANTHER" id="PTHR42716">
    <property type="entry name" value="L-ASPARTATE OXIDASE"/>
    <property type="match status" value="1"/>
</dbReference>
<evidence type="ECO:0000313" key="13">
    <source>
        <dbReference type="Proteomes" id="UP000410984"/>
    </source>
</evidence>
<evidence type="ECO:0000256" key="3">
    <source>
        <dbReference type="ARBA" id="ARBA00008562"/>
    </source>
</evidence>
<dbReference type="Pfam" id="PF02910">
    <property type="entry name" value="Succ_DH_flav_C"/>
    <property type="match status" value="1"/>
</dbReference>
<keyword evidence="7" id="KW-0274">FAD</keyword>
<keyword evidence="8 12" id="KW-0560">Oxidoreductase</keyword>
<evidence type="ECO:0000259" key="11">
    <source>
        <dbReference type="Pfam" id="PF02910"/>
    </source>
</evidence>
<dbReference type="Pfam" id="PF00890">
    <property type="entry name" value="FAD_binding_2"/>
    <property type="match status" value="1"/>
</dbReference>
<dbReference type="Gene3D" id="3.50.50.60">
    <property type="entry name" value="FAD/NAD(P)-binding domain"/>
    <property type="match status" value="1"/>
</dbReference>
<protein>
    <recommendedName>
        <fullName evidence="4">L-aspartate oxidase</fullName>
        <ecNumber evidence="4">1.4.3.16</ecNumber>
    </recommendedName>
</protein>
<dbReference type="InterPro" id="IPR005288">
    <property type="entry name" value="NadB"/>
</dbReference>
<dbReference type="InterPro" id="IPR015939">
    <property type="entry name" value="Fum_Rdtase/Succ_DH_flav-like_C"/>
</dbReference>
<dbReference type="SUPFAM" id="SSF46977">
    <property type="entry name" value="Succinate dehydrogenase/fumarate reductase flavoprotein C-terminal domain"/>
    <property type="match status" value="1"/>
</dbReference>
<evidence type="ECO:0000256" key="8">
    <source>
        <dbReference type="ARBA" id="ARBA00023002"/>
    </source>
</evidence>
<keyword evidence="5" id="KW-0285">Flavoprotein</keyword>
<evidence type="ECO:0000256" key="4">
    <source>
        <dbReference type="ARBA" id="ARBA00012173"/>
    </source>
</evidence>
<evidence type="ECO:0000256" key="6">
    <source>
        <dbReference type="ARBA" id="ARBA00022642"/>
    </source>
</evidence>
<keyword evidence="6" id="KW-0662">Pyridine nucleotide biosynthesis</keyword>
<dbReference type="AlphaFoldDB" id="A0A509E9R9"/>
<evidence type="ECO:0000256" key="7">
    <source>
        <dbReference type="ARBA" id="ARBA00022827"/>
    </source>
</evidence>
<dbReference type="PANTHER" id="PTHR42716:SF2">
    <property type="entry name" value="L-ASPARTATE OXIDASE, CHLOROPLASTIC"/>
    <property type="match status" value="1"/>
</dbReference>
<comment type="pathway">
    <text evidence="2">Cofactor biosynthesis; NAD(+) biosynthesis; iminoaspartate from L-aspartate (oxidase route): step 1/1.</text>
</comment>
<evidence type="ECO:0000256" key="9">
    <source>
        <dbReference type="ARBA" id="ARBA00048305"/>
    </source>
</evidence>
<evidence type="ECO:0000259" key="10">
    <source>
        <dbReference type="Pfam" id="PF00890"/>
    </source>
</evidence>
<reference evidence="12 13" key="1">
    <citation type="submission" date="2019-06" db="EMBL/GenBank/DDBJ databases">
        <authorList>
            <person name="Rodrigo-Torres L."/>
            <person name="Arahal R. D."/>
            <person name="Lucena T."/>
        </authorList>
    </citation>
    <scope>NUCLEOTIDE SEQUENCE [LARGE SCALE GENOMIC DNA]</scope>
    <source>
        <strain evidence="12 13">SB0023/3</strain>
    </source>
</reference>
<dbReference type="GO" id="GO:0034628">
    <property type="term" value="P:'de novo' NAD+ biosynthetic process from L-aspartate"/>
    <property type="evidence" value="ECO:0007669"/>
    <property type="project" value="TreeGrafter"/>
</dbReference>
<dbReference type="InterPro" id="IPR036188">
    <property type="entry name" value="FAD/NAD-bd_sf"/>
</dbReference>
<gene>
    <name evidence="12" type="primary">nadB</name>
    <name evidence="12" type="ORF">MET9862_00813</name>
</gene>
<dbReference type="OrthoDB" id="9806724at2"/>
<dbReference type="UniPathway" id="UPA00253">
    <property type="reaction ID" value="UER00326"/>
</dbReference>
<dbReference type="PRINTS" id="PR00368">
    <property type="entry name" value="FADPNR"/>
</dbReference>
<dbReference type="InterPro" id="IPR037099">
    <property type="entry name" value="Fum_R/Succ_DH_flav-like_C_sf"/>
</dbReference>
<dbReference type="SUPFAM" id="SSF51905">
    <property type="entry name" value="FAD/NAD(P)-binding domain"/>
    <property type="match status" value="1"/>
</dbReference>
<evidence type="ECO:0000256" key="2">
    <source>
        <dbReference type="ARBA" id="ARBA00004950"/>
    </source>
</evidence>
<comment type="cofactor">
    <cofactor evidence="1">
        <name>FAD</name>
        <dbReference type="ChEBI" id="CHEBI:57692"/>
    </cofactor>
</comment>
<dbReference type="GO" id="GO:0008734">
    <property type="term" value="F:L-aspartate oxidase activity"/>
    <property type="evidence" value="ECO:0007669"/>
    <property type="project" value="UniProtKB-EC"/>
</dbReference>
<feature type="domain" description="FAD-dependent oxidoreductase 2 FAD-binding" evidence="10">
    <location>
        <begin position="12"/>
        <end position="378"/>
    </location>
</feature>
<dbReference type="EMBL" id="CABFPH010000007">
    <property type="protein sequence ID" value="VUD70249.1"/>
    <property type="molecule type" value="Genomic_DNA"/>
</dbReference>
<sequence>MNALSRNPADRVVVVGAGVAGLSVALRLAPRPVTLVTAQALGLGTATGWAQGGIAAAIGADDAPEFHAADTLAAGAGLSEQAVALRVAAEGPRLIDWLVGLGVPFDRQADGALALGLEAAHGRRRIVRSGGDATGARVLEALVRAVQAAPSVEVVAARVTDLLQDAHGAVAGVVCERDGAPFRIPAQAVVLATGGVGALYASTTNPRGATGRGLALAARAGAVLRDTEFVQFHPTAIAAGADPMPLATEALRGEGACLIDERGEPVMAGVDGGDLAPRDVVARGIFQALARGRTVFLDTRGALGDRMAARFPTVAALCAEAGIDPARQPIPVRPAAHYHMGGIAVDASGASTVPGLYACGEVASTGLHGANRLASNSLLEALAFAGFIADGLDAAPIGAVRPTATQVRAGSDLAAIRALMETRVGVVRDEAGLRAAVSALAPLAPSCDAALTALLIAHGALARAESRGAHWRSDCPAQAPARHSETTLGGLERALAGTLAVPLGGPFADTVPATEAL</sequence>
<dbReference type="RefSeq" id="WP_142581838.1">
    <property type="nucleotide sequence ID" value="NZ_CABFPH010000007.1"/>
</dbReference>
<organism evidence="12 13">
    <name type="scientific">Methylobacterium symbioticum</name>
    <dbReference type="NCBI Taxonomy" id="2584084"/>
    <lineage>
        <taxon>Bacteria</taxon>
        <taxon>Pseudomonadati</taxon>
        <taxon>Pseudomonadota</taxon>
        <taxon>Alphaproteobacteria</taxon>
        <taxon>Hyphomicrobiales</taxon>
        <taxon>Methylobacteriaceae</taxon>
        <taxon>Methylobacterium</taxon>
    </lineage>
</organism>
<name>A0A509E9R9_9HYPH</name>
<dbReference type="FunFam" id="3.90.700.10:FF:000002">
    <property type="entry name" value="L-aspartate oxidase"/>
    <property type="match status" value="1"/>
</dbReference>
<dbReference type="EC" id="1.4.3.16" evidence="4"/>
<dbReference type="SUPFAM" id="SSF56425">
    <property type="entry name" value="Succinate dehydrogenase/fumarate reductase flavoprotein, catalytic domain"/>
    <property type="match status" value="1"/>
</dbReference>